<gene>
    <name evidence="3" type="ORF">D9758_012262</name>
</gene>
<evidence type="ECO:0000313" key="4">
    <source>
        <dbReference type="Proteomes" id="UP000559256"/>
    </source>
</evidence>
<dbReference type="Proteomes" id="UP000559256">
    <property type="component" value="Unassembled WGS sequence"/>
</dbReference>
<evidence type="ECO:0000259" key="2">
    <source>
        <dbReference type="Pfam" id="PF20152"/>
    </source>
</evidence>
<keyword evidence="4" id="KW-1185">Reference proteome</keyword>
<reference evidence="3 4" key="1">
    <citation type="journal article" date="2020" name="ISME J.">
        <title>Uncovering the hidden diversity of litter-decomposition mechanisms in mushroom-forming fungi.</title>
        <authorList>
            <person name="Floudas D."/>
            <person name="Bentzer J."/>
            <person name="Ahren D."/>
            <person name="Johansson T."/>
            <person name="Persson P."/>
            <person name="Tunlid A."/>
        </authorList>
    </citation>
    <scope>NUCLEOTIDE SEQUENCE [LARGE SCALE GENOMIC DNA]</scope>
    <source>
        <strain evidence="3 4">CBS 291.85</strain>
    </source>
</reference>
<dbReference type="Pfam" id="PF20152">
    <property type="entry name" value="DUF6534"/>
    <property type="match status" value="1"/>
</dbReference>
<evidence type="ECO:0000313" key="3">
    <source>
        <dbReference type="EMBL" id="KAF5341381.1"/>
    </source>
</evidence>
<dbReference type="PANTHER" id="PTHR40465">
    <property type="entry name" value="CHROMOSOME 1, WHOLE GENOME SHOTGUN SEQUENCE"/>
    <property type="match status" value="1"/>
</dbReference>
<protein>
    <recommendedName>
        <fullName evidence="2">DUF6534 domain-containing protein</fullName>
    </recommendedName>
</protein>
<comment type="caution">
    <text evidence="3">The sequence shown here is derived from an EMBL/GenBank/DDBJ whole genome shotgun (WGS) entry which is preliminary data.</text>
</comment>
<accession>A0A8H5FLP9</accession>
<dbReference type="InterPro" id="IPR045339">
    <property type="entry name" value="DUF6534"/>
</dbReference>
<keyword evidence="1" id="KW-1133">Transmembrane helix</keyword>
<feature type="transmembrane region" description="Helical" evidence="1">
    <location>
        <begin position="131"/>
        <end position="156"/>
    </location>
</feature>
<name>A0A8H5FLP9_9AGAR</name>
<feature type="transmembrane region" description="Helical" evidence="1">
    <location>
        <begin position="36"/>
        <end position="55"/>
    </location>
</feature>
<evidence type="ECO:0000256" key="1">
    <source>
        <dbReference type="SAM" id="Phobius"/>
    </source>
</evidence>
<dbReference type="PANTHER" id="PTHR40465:SF1">
    <property type="entry name" value="DUF6534 DOMAIN-CONTAINING PROTEIN"/>
    <property type="match status" value="1"/>
</dbReference>
<keyword evidence="1" id="KW-0812">Transmembrane</keyword>
<feature type="domain" description="DUF6534" evidence="2">
    <location>
        <begin position="107"/>
        <end position="185"/>
    </location>
</feature>
<proteinExistence type="predicted"/>
<sequence>MVLLIAETVNTGLDFGIIWEPLIRNFGHISPRVPHFLASDPVVTSFISTIVQIYYGWRVRVFTKSNLLAGLVFLLAFVSLASGVTSTILVTLNPEFSDIPKFQWMLMIWLSSSVRYKRDTLDVTVSVANKIILLTIQTGTITSLAAIADVLTFNLIKNSTIQFIWDFSLSKLYTNSMLSTLNSREEWKKMLEADDGLSGEIISDIAFHSRSNRDTGVASNGDGRLSDVDFDSDDRITGYKVERRYL</sequence>
<keyword evidence="1" id="KW-0472">Membrane</keyword>
<dbReference type="AlphaFoldDB" id="A0A8H5FLP9"/>
<dbReference type="OrthoDB" id="3265526at2759"/>
<dbReference type="EMBL" id="JAACJM010000165">
    <property type="protein sequence ID" value="KAF5341381.1"/>
    <property type="molecule type" value="Genomic_DNA"/>
</dbReference>
<organism evidence="3 4">
    <name type="scientific">Tetrapyrgos nigripes</name>
    <dbReference type="NCBI Taxonomy" id="182062"/>
    <lineage>
        <taxon>Eukaryota</taxon>
        <taxon>Fungi</taxon>
        <taxon>Dikarya</taxon>
        <taxon>Basidiomycota</taxon>
        <taxon>Agaricomycotina</taxon>
        <taxon>Agaricomycetes</taxon>
        <taxon>Agaricomycetidae</taxon>
        <taxon>Agaricales</taxon>
        <taxon>Marasmiineae</taxon>
        <taxon>Marasmiaceae</taxon>
        <taxon>Tetrapyrgos</taxon>
    </lineage>
</organism>
<feature type="transmembrane region" description="Helical" evidence="1">
    <location>
        <begin position="67"/>
        <end position="92"/>
    </location>
</feature>